<dbReference type="Gene3D" id="1.10.287.160">
    <property type="entry name" value="HR1 repeat"/>
    <property type="match status" value="1"/>
</dbReference>
<name>A0ABR5E2Q3_9HYPH</name>
<organism evidence="1 2">
    <name type="scientific">Devosia psychrophila</name>
    <dbReference type="NCBI Taxonomy" id="728005"/>
    <lineage>
        <taxon>Bacteria</taxon>
        <taxon>Pseudomonadati</taxon>
        <taxon>Pseudomonadota</taxon>
        <taxon>Alphaproteobacteria</taxon>
        <taxon>Hyphomicrobiales</taxon>
        <taxon>Devosiaceae</taxon>
        <taxon>Devosia</taxon>
    </lineage>
</organism>
<dbReference type="Proteomes" id="UP000033519">
    <property type="component" value="Unassembled WGS sequence"/>
</dbReference>
<evidence type="ECO:0000313" key="1">
    <source>
        <dbReference type="EMBL" id="KKC34577.1"/>
    </source>
</evidence>
<dbReference type="EMBL" id="LAPV01000012">
    <property type="protein sequence ID" value="KKC34577.1"/>
    <property type="molecule type" value="Genomic_DNA"/>
</dbReference>
<reference evidence="1 2" key="1">
    <citation type="submission" date="2015-03" db="EMBL/GenBank/DDBJ databases">
        <authorList>
            <person name="Lepp D."/>
            <person name="Hassan Y.I."/>
            <person name="Li X.-Z."/>
            <person name="Zhou T."/>
        </authorList>
    </citation>
    <scope>NUCLEOTIDE SEQUENCE [LARGE SCALE GENOMIC DNA]</scope>
    <source>
        <strain evidence="1 2">Cr7-05</strain>
    </source>
</reference>
<protein>
    <submittedName>
        <fullName evidence="1">Uncharacterized protein</fullName>
    </submittedName>
</protein>
<dbReference type="Pfam" id="PF09228">
    <property type="entry name" value="Prok-TraM"/>
    <property type="match status" value="1"/>
</dbReference>
<accession>A0ABR5E2Q3</accession>
<gene>
    <name evidence="1" type="ORF">WH91_02125</name>
</gene>
<dbReference type="InterPro" id="IPR015309">
    <property type="entry name" value="Tscrpt_rep_TraM"/>
</dbReference>
<evidence type="ECO:0000313" key="2">
    <source>
        <dbReference type="Proteomes" id="UP000033519"/>
    </source>
</evidence>
<comment type="caution">
    <text evidence="1">The sequence shown here is derived from an EMBL/GenBank/DDBJ whole genome shotgun (WGS) entry which is preliminary data.</text>
</comment>
<sequence length="113" mass="12885">MQDRDTNNQKSPMTAALPSACKIRLPAANGGDALEHETVAAILSYRHYLGLAQRRFERLSRLSDSHLENAAQLIRASASYRIAVEKLDNHERRLAQLIEWLGYVPKCDRKQFH</sequence>
<keyword evidence="2" id="KW-1185">Reference proteome</keyword>
<proteinExistence type="predicted"/>